<evidence type="ECO:0000313" key="12">
    <source>
        <dbReference type="Proteomes" id="UP000233467"/>
    </source>
</evidence>
<dbReference type="GO" id="GO:0030145">
    <property type="term" value="F:manganese ion binding"/>
    <property type="evidence" value="ECO:0007669"/>
    <property type="project" value="UniProtKB-UniRule"/>
</dbReference>
<dbReference type="InterPro" id="IPR038391">
    <property type="entry name" value="Fucose_iso_dom1_sf"/>
</dbReference>
<dbReference type="RefSeq" id="WP_101325144.1">
    <property type="nucleotide sequence ID" value="NZ_NQMM01000038.1"/>
</dbReference>
<dbReference type="PANTHER" id="PTHR37840">
    <property type="entry name" value="L-FUCOSE ISOMERASE"/>
    <property type="match status" value="1"/>
</dbReference>
<evidence type="ECO:0000256" key="7">
    <source>
        <dbReference type="HAMAP-Rule" id="MF_01254"/>
    </source>
</evidence>
<feature type="active site" description="Proton acceptor" evidence="7">
    <location>
        <position position="363"/>
    </location>
</feature>
<comment type="subcellular location">
    <subcellularLocation>
        <location evidence="7">Cytoplasm</location>
    </subcellularLocation>
</comment>
<keyword evidence="3 7" id="KW-0464">Manganese</keyword>
<comment type="catalytic activity">
    <reaction evidence="7">
        <text>L-fucose = L-fuculose</text>
        <dbReference type="Rhea" id="RHEA:17233"/>
        <dbReference type="ChEBI" id="CHEBI:2181"/>
        <dbReference type="ChEBI" id="CHEBI:17617"/>
        <dbReference type="EC" id="5.3.1.25"/>
    </reaction>
</comment>
<feature type="domain" description="L-fucose isomerase C-terminal" evidence="8">
    <location>
        <begin position="392"/>
        <end position="556"/>
    </location>
</feature>
<dbReference type="FunFam" id="3.20.14.10:FF:000001">
    <property type="entry name" value="L-fucose isomerase"/>
    <property type="match status" value="1"/>
</dbReference>
<dbReference type="NCBIfam" id="TIGR01089">
    <property type="entry name" value="fucI"/>
    <property type="match status" value="1"/>
</dbReference>
<dbReference type="UniPathway" id="UPA00563">
    <property type="reaction ID" value="UER00624"/>
</dbReference>
<keyword evidence="1 7" id="KW-0963">Cytoplasm</keyword>
<dbReference type="Proteomes" id="UP000233467">
    <property type="component" value="Unassembled WGS sequence"/>
</dbReference>
<dbReference type="Gene3D" id="3.40.50.1070">
    <property type="match status" value="1"/>
</dbReference>
<feature type="binding site" evidence="7">
    <location>
        <position position="339"/>
    </location>
    <ligand>
        <name>Mn(2+)</name>
        <dbReference type="ChEBI" id="CHEBI:29035"/>
    </ligand>
</feature>
<dbReference type="Gene3D" id="3.20.14.10">
    <property type="entry name" value="L-fucose/L-arabinose isomerase, C-terminal"/>
    <property type="match status" value="1"/>
</dbReference>
<gene>
    <name evidence="7" type="primary">fucI</name>
    <name evidence="11" type="ORF">CJP16_13785</name>
</gene>
<evidence type="ECO:0000256" key="3">
    <source>
        <dbReference type="ARBA" id="ARBA00023211"/>
    </source>
</evidence>
<dbReference type="EMBL" id="NQMM01000038">
    <property type="protein sequence ID" value="PKQ76112.1"/>
    <property type="molecule type" value="Genomic_DNA"/>
</dbReference>
<dbReference type="FunFam" id="3.40.50.1070:FF:000001">
    <property type="entry name" value="L-fucose isomerase"/>
    <property type="match status" value="1"/>
</dbReference>
<accession>A0A2N3IV57</accession>
<name>A0A2N3IV57_AERSO</name>
<keyword evidence="4 7" id="KW-0413">Isomerase</keyword>
<dbReference type="SUPFAM" id="SSF50443">
    <property type="entry name" value="FucI/AraA C-terminal domain-like"/>
    <property type="match status" value="1"/>
</dbReference>
<dbReference type="InterPro" id="IPR038393">
    <property type="entry name" value="Fuc_iso_dom3_sf"/>
</dbReference>
<comment type="cofactor">
    <cofactor evidence="7">
        <name>Mn(2+)</name>
        <dbReference type="ChEBI" id="CHEBI:29035"/>
    </cofactor>
</comment>
<feature type="binding site" evidence="7">
    <location>
        <position position="530"/>
    </location>
    <ligand>
        <name>Mn(2+)</name>
        <dbReference type="ChEBI" id="CHEBI:29035"/>
    </ligand>
</feature>
<evidence type="ECO:0000259" key="10">
    <source>
        <dbReference type="Pfam" id="PF07882"/>
    </source>
</evidence>
<evidence type="ECO:0000259" key="9">
    <source>
        <dbReference type="Pfam" id="PF07881"/>
    </source>
</evidence>
<dbReference type="InterPro" id="IPR004216">
    <property type="entry name" value="Fuc/Ara_isomerase_C"/>
</dbReference>
<dbReference type="Pfam" id="PF07882">
    <property type="entry name" value="Fucose_iso_N2"/>
    <property type="match status" value="1"/>
</dbReference>
<dbReference type="Pfam" id="PF07881">
    <property type="entry name" value="Fucose_iso_N1"/>
    <property type="match status" value="1"/>
</dbReference>
<dbReference type="InterPro" id="IPR015888">
    <property type="entry name" value="Fuc_isomerase_C"/>
</dbReference>
<evidence type="ECO:0000313" key="11">
    <source>
        <dbReference type="EMBL" id="PKQ76112.1"/>
    </source>
</evidence>
<dbReference type="AlphaFoldDB" id="A0A2N3IV57"/>
<comment type="similarity">
    <text evidence="7">Belongs to the L-fucose isomerase family.</text>
</comment>
<dbReference type="SUPFAM" id="SSF53743">
    <property type="entry name" value="FucI/AraA N-terminal and middle domains"/>
    <property type="match status" value="1"/>
</dbReference>
<evidence type="ECO:0000259" key="8">
    <source>
        <dbReference type="Pfam" id="PF02952"/>
    </source>
</evidence>
<dbReference type="HAMAP" id="MF_01254">
    <property type="entry name" value="Fucose_iso"/>
    <property type="match status" value="1"/>
</dbReference>
<evidence type="ECO:0000256" key="4">
    <source>
        <dbReference type="ARBA" id="ARBA00023235"/>
    </source>
</evidence>
<dbReference type="InterPro" id="IPR038392">
    <property type="entry name" value="Fucose_isomerase_dom2_sf"/>
</dbReference>
<sequence length="592" mass="65011">MNKLIGALPTIGIRPTIDGRRRGVRESLEEQTMTMARMTADFLSEHLRHPSGERVSCVIADSTIGGMAESAACEEQFKAHNVGLTITVTPCWCYGSETIDMDPFRPKAIWGFNGTERPGAVYLAAALAGHNQKGLPAFSIYGQDVQDADCKIIPQDVQDKLLRFARAGLVVATLRGKSYLSLGGVSMGIAGSIVDHTFFEEFFGMKVQAVDMTELRRRMDKGIYDPQELDLAMEWAGQHFNEGPDLNPQERQCSPQQKKGVLRESLLMAICIRDMMQGNTKLAELGFGEEAQGYNAIVGGFQGQRHWTDQYPNGDTAETLLNSSFDWNGTRAPLIMGTENDSLNAMTMLLGYGLTGTAQIFCDVRTYWSPDAVKRVTGHQLAGAAEHGIIHMINSGSAALDGTGQQKDAKGMPTIKPHWEVTPEDIKACLGATQWCPAIDEYFRGSGFSTRYLTKGGMPFTMSRINLIKGIGPVLQIAEGWSVELPNEVHNTLDDRTNSTWPTTWFAPRLTGKGPFRDVYSVMANWGANHGVLTIGHVGHELVTLAAMLRIPVCMHNLDEAALLRPSAWGAHGMDVEGQDYRACQNYGPLYR</sequence>
<dbReference type="PANTHER" id="PTHR37840:SF1">
    <property type="entry name" value="L-FUCOSE ISOMERASE"/>
    <property type="match status" value="1"/>
</dbReference>
<dbReference type="InterPro" id="IPR009015">
    <property type="entry name" value="Fucose_isomerase_N/cen_sf"/>
</dbReference>
<keyword evidence="2 7" id="KW-0479">Metal-binding</keyword>
<dbReference type="GO" id="GO:0008736">
    <property type="term" value="F:L-fucose isomerase activity"/>
    <property type="evidence" value="ECO:0007669"/>
    <property type="project" value="UniProtKB-UniRule"/>
</dbReference>
<dbReference type="GO" id="GO:0019571">
    <property type="term" value="P:D-arabinose catabolic process"/>
    <property type="evidence" value="ECO:0007669"/>
    <property type="project" value="TreeGrafter"/>
</dbReference>
<dbReference type="GO" id="GO:0008790">
    <property type="term" value="F:arabinose isomerase activity"/>
    <property type="evidence" value="ECO:0007669"/>
    <property type="project" value="TreeGrafter"/>
</dbReference>
<comment type="caution">
    <text evidence="11">The sequence shown here is derived from an EMBL/GenBank/DDBJ whole genome shotgun (WGS) entry which is preliminary data.</text>
</comment>
<feature type="domain" description="L-fucose isomerase N-terminal-2" evidence="10">
    <location>
        <begin position="177"/>
        <end position="356"/>
    </location>
</feature>
<evidence type="ECO:0000256" key="5">
    <source>
        <dbReference type="ARBA" id="ARBA00023253"/>
    </source>
</evidence>
<comment type="function">
    <text evidence="7">Converts the aldose L-fucose into the corresponding ketose L-fuculose.</text>
</comment>
<dbReference type="GO" id="GO:0005737">
    <property type="term" value="C:cytoplasm"/>
    <property type="evidence" value="ECO:0007669"/>
    <property type="project" value="UniProtKB-SubCell"/>
</dbReference>
<feature type="binding site" evidence="7">
    <location>
        <position position="363"/>
    </location>
    <ligand>
        <name>Mn(2+)</name>
        <dbReference type="ChEBI" id="CHEBI:29035"/>
    </ligand>
</feature>
<organism evidence="11 12">
    <name type="scientific">Aeromonas sobria</name>
    <dbReference type="NCBI Taxonomy" id="646"/>
    <lineage>
        <taxon>Bacteria</taxon>
        <taxon>Pseudomonadati</taxon>
        <taxon>Pseudomonadota</taxon>
        <taxon>Gammaproteobacteria</taxon>
        <taxon>Aeromonadales</taxon>
        <taxon>Aeromonadaceae</taxon>
        <taxon>Aeromonas</taxon>
    </lineage>
</organism>
<reference evidence="11 12" key="1">
    <citation type="journal article" date="2017" name="Front. Microbiol.">
        <title>Strong Genomic and Phenotypic Heterogeneity in the Aeromonas sobria Species Complex.</title>
        <authorList>
            <person name="Gauthier J."/>
            <person name="Vincent A.T."/>
            <person name="Charette S.J."/>
            <person name="Derome N."/>
        </authorList>
    </citation>
    <scope>NUCLEOTIDE SEQUENCE [LARGE SCALE GENOMIC DNA]</scope>
    <source>
        <strain evidence="11 12">TM18</strain>
    </source>
</reference>
<dbReference type="InterPro" id="IPR005763">
    <property type="entry name" value="Fucose_isomerase"/>
</dbReference>
<dbReference type="Pfam" id="PF02952">
    <property type="entry name" value="Fucose_iso_C"/>
    <property type="match status" value="1"/>
</dbReference>
<dbReference type="Gene3D" id="3.40.275.10">
    <property type="entry name" value="L-fucose Isomerase, Chain A, domain 2"/>
    <property type="match status" value="1"/>
</dbReference>
<dbReference type="EC" id="5.3.1.25" evidence="7"/>
<dbReference type="InterPro" id="IPR012888">
    <property type="entry name" value="Fucose_iso_N1"/>
</dbReference>
<dbReference type="InterPro" id="IPR012889">
    <property type="entry name" value="Fucose_isomerase_N2"/>
</dbReference>
<keyword evidence="12" id="KW-1185">Reference proteome</keyword>
<dbReference type="GO" id="GO:0042355">
    <property type="term" value="P:L-fucose catabolic process"/>
    <property type="evidence" value="ECO:0007669"/>
    <property type="project" value="UniProtKB-UniRule"/>
</dbReference>
<evidence type="ECO:0000256" key="1">
    <source>
        <dbReference type="ARBA" id="ARBA00022490"/>
    </source>
</evidence>
<proteinExistence type="inferred from homology"/>
<evidence type="ECO:0000256" key="6">
    <source>
        <dbReference type="ARBA" id="ARBA00023277"/>
    </source>
</evidence>
<feature type="active site" description="Proton acceptor" evidence="7">
    <location>
        <position position="339"/>
    </location>
</feature>
<keyword evidence="6 7" id="KW-0119">Carbohydrate metabolism</keyword>
<keyword evidence="5 7" id="KW-0294">Fucose metabolism</keyword>
<feature type="domain" description="L-fucose isomerase N-terminal-1" evidence="9">
    <location>
        <begin position="9"/>
        <end position="176"/>
    </location>
</feature>
<comment type="pathway">
    <text evidence="7">Carbohydrate degradation; L-fucose degradation; L-lactaldehyde and glycerone phosphate from L-fucose: step 1/3.</text>
</comment>
<protein>
    <recommendedName>
        <fullName evidence="7">L-fucose isomerase</fullName>
        <shortName evidence="7">FucIase</shortName>
        <ecNumber evidence="7">5.3.1.25</ecNumber>
    </recommendedName>
    <alternativeName>
        <fullName evidence="7">6-deoxy-L-galactose isomerase</fullName>
    </alternativeName>
</protein>
<dbReference type="NCBIfam" id="NF008220">
    <property type="entry name" value="PRK10991.1"/>
    <property type="match status" value="1"/>
</dbReference>
<evidence type="ECO:0000256" key="2">
    <source>
        <dbReference type="ARBA" id="ARBA00022723"/>
    </source>
</evidence>